<dbReference type="PRINTS" id="PR00412">
    <property type="entry name" value="EPOXHYDRLASE"/>
</dbReference>
<comment type="caution">
    <text evidence="4">The sequence shown here is derived from an EMBL/GenBank/DDBJ whole genome shotgun (WGS) entry which is preliminary data.</text>
</comment>
<accession>A0A482WN24</accession>
<dbReference type="EMBL" id="QKKF02030011">
    <property type="protein sequence ID" value="RZF34868.1"/>
    <property type="molecule type" value="Genomic_DNA"/>
</dbReference>
<evidence type="ECO:0000256" key="2">
    <source>
        <dbReference type="ARBA" id="ARBA00038334"/>
    </source>
</evidence>
<sequence length="398" mass="44998">MAVKIENNNIVTISSTDALKIHILSFLWGVWSILRKFMREVLYNANPQLKRDNPPTCLVDTTLGQHSYVKLKGVKLHYVEAGRKNGPVLLMLHGFPDCWISWRFQISVLAEHYRVIVLDLKGFGDSDKPESRKCYRLDLLLSELKELIGALGVESCTIIGHDLGALIGWFFVHMHPEMVDKFVSISCPHPNLYWNYLPSTSIFNTNWIHYSQLPHLPELDALRDDLNIINKCFQHLSVKDVSSAYLDAYKYSFSRKEDWTGPINYYRNLPFWRVNVAEGSANLRVPVLMMVGNRDSSVHLESVVKSTDFVDKFSLKVIDGAGHFPHQENPKDVNKILFSFLVGNITPPATQTPSGGIVYRMFGAVSSTMKYGNQMMDVVSKRTNGISSKAITVGQSGT</sequence>
<feature type="domain" description="AB hydrolase-1" evidence="3">
    <location>
        <begin position="87"/>
        <end position="330"/>
    </location>
</feature>
<evidence type="ECO:0000259" key="3">
    <source>
        <dbReference type="Pfam" id="PF00561"/>
    </source>
</evidence>
<dbReference type="Proteomes" id="UP000291343">
    <property type="component" value="Unassembled WGS sequence"/>
</dbReference>
<dbReference type="AlphaFoldDB" id="A0A482WN24"/>
<protein>
    <recommendedName>
        <fullName evidence="3">AB hydrolase-1 domain-containing protein</fullName>
    </recommendedName>
</protein>
<evidence type="ECO:0000313" key="5">
    <source>
        <dbReference type="Proteomes" id="UP000291343"/>
    </source>
</evidence>
<dbReference type="PRINTS" id="PR00111">
    <property type="entry name" value="ABHYDROLASE"/>
</dbReference>
<evidence type="ECO:0000313" key="4">
    <source>
        <dbReference type="EMBL" id="RZF34868.1"/>
    </source>
</evidence>
<evidence type="ECO:0000256" key="1">
    <source>
        <dbReference type="ARBA" id="ARBA00022801"/>
    </source>
</evidence>
<dbReference type="SMR" id="A0A482WN24"/>
<organism evidence="4 5">
    <name type="scientific">Laodelphax striatellus</name>
    <name type="common">Small brown planthopper</name>
    <name type="synonym">Delphax striatella</name>
    <dbReference type="NCBI Taxonomy" id="195883"/>
    <lineage>
        <taxon>Eukaryota</taxon>
        <taxon>Metazoa</taxon>
        <taxon>Ecdysozoa</taxon>
        <taxon>Arthropoda</taxon>
        <taxon>Hexapoda</taxon>
        <taxon>Insecta</taxon>
        <taxon>Pterygota</taxon>
        <taxon>Neoptera</taxon>
        <taxon>Paraneoptera</taxon>
        <taxon>Hemiptera</taxon>
        <taxon>Auchenorrhyncha</taxon>
        <taxon>Fulgoroidea</taxon>
        <taxon>Delphacidae</taxon>
        <taxon>Criomorphinae</taxon>
        <taxon>Laodelphax</taxon>
    </lineage>
</organism>
<dbReference type="InterPro" id="IPR000073">
    <property type="entry name" value="AB_hydrolase_1"/>
</dbReference>
<name>A0A482WN24_LAOST</name>
<dbReference type="Gene3D" id="3.40.50.1820">
    <property type="entry name" value="alpha/beta hydrolase"/>
    <property type="match status" value="1"/>
</dbReference>
<dbReference type="OrthoDB" id="408373at2759"/>
<dbReference type="SUPFAM" id="SSF53474">
    <property type="entry name" value="alpha/beta-Hydrolases"/>
    <property type="match status" value="1"/>
</dbReference>
<keyword evidence="1" id="KW-0378">Hydrolase</keyword>
<keyword evidence="5" id="KW-1185">Reference proteome</keyword>
<dbReference type="InParanoid" id="A0A482WN24"/>
<dbReference type="InterPro" id="IPR000639">
    <property type="entry name" value="Epox_hydrolase-like"/>
</dbReference>
<reference evidence="4 5" key="1">
    <citation type="journal article" date="2017" name="Gigascience">
        <title>Genome sequence of the small brown planthopper, Laodelphax striatellus.</title>
        <authorList>
            <person name="Zhu J."/>
            <person name="Jiang F."/>
            <person name="Wang X."/>
            <person name="Yang P."/>
            <person name="Bao Y."/>
            <person name="Zhao W."/>
            <person name="Wang W."/>
            <person name="Lu H."/>
            <person name="Wang Q."/>
            <person name="Cui N."/>
            <person name="Li J."/>
            <person name="Chen X."/>
            <person name="Luo L."/>
            <person name="Yu J."/>
            <person name="Kang L."/>
            <person name="Cui F."/>
        </authorList>
    </citation>
    <scope>NUCLEOTIDE SEQUENCE [LARGE SCALE GENOMIC DNA]</scope>
    <source>
        <strain evidence="4">Lst14</strain>
    </source>
</reference>
<dbReference type="STRING" id="195883.A0A482WN24"/>
<comment type="similarity">
    <text evidence="2">Belongs to the AB hydrolase superfamily. Epoxide hydrolase family.</text>
</comment>
<dbReference type="GO" id="GO:0004301">
    <property type="term" value="F:epoxide hydrolase activity"/>
    <property type="evidence" value="ECO:0007669"/>
    <property type="project" value="UniProtKB-ARBA"/>
</dbReference>
<dbReference type="PANTHER" id="PTHR43329">
    <property type="entry name" value="EPOXIDE HYDROLASE"/>
    <property type="match status" value="1"/>
</dbReference>
<proteinExistence type="inferred from homology"/>
<dbReference type="Pfam" id="PF00561">
    <property type="entry name" value="Abhydrolase_1"/>
    <property type="match status" value="1"/>
</dbReference>
<gene>
    <name evidence="4" type="ORF">LSTR_LSTR012865</name>
</gene>
<dbReference type="InterPro" id="IPR029058">
    <property type="entry name" value="AB_hydrolase_fold"/>
</dbReference>